<sequence>MKKKTNGSRTLADEIGKRGPFSSLKQETYLNLLRTSTQLQREFVLLFESAGLSDSQYNVLRILQGAGTPMQIYQIGQHMITPQADISRLIDRMAKANLVKRERCGEDRRVVWIRLAPKGRAALKKLAKPLEDLHRAQFNDLSKQELTILNELLFRARHIDN</sequence>
<dbReference type="InterPro" id="IPR036388">
    <property type="entry name" value="WH-like_DNA-bd_sf"/>
</dbReference>
<organism evidence="2 3">
    <name type="scientific">Stieleria neptunia</name>
    <dbReference type="NCBI Taxonomy" id="2527979"/>
    <lineage>
        <taxon>Bacteria</taxon>
        <taxon>Pseudomonadati</taxon>
        <taxon>Planctomycetota</taxon>
        <taxon>Planctomycetia</taxon>
        <taxon>Pirellulales</taxon>
        <taxon>Pirellulaceae</taxon>
        <taxon>Stieleria</taxon>
    </lineage>
</organism>
<dbReference type="PANTHER" id="PTHR33164">
    <property type="entry name" value="TRANSCRIPTIONAL REGULATOR, MARR FAMILY"/>
    <property type="match status" value="1"/>
</dbReference>
<keyword evidence="3" id="KW-1185">Reference proteome</keyword>
<dbReference type="InterPro" id="IPR000835">
    <property type="entry name" value="HTH_MarR-typ"/>
</dbReference>
<name>A0A518HLU5_9BACT</name>
<protein>
    <submittedName>
        <fullName evidence="2">HTH-type transcriptional regulator MgrA</fullName>
    </submittedName>
</protein>
<accession>A0A518HLU5</accession>
<dbReference type="Pfam" id="PF12802">
    <property type="entry name" value="MarR_2"/>
    <property type="match status" value="1"/>
</dbReference>
<dbReference type="AlphaFoldDB" id="A0A518HLU5"/>
<dbReference type="PROSITE" id="PS50995">
    <property type="entry name" value="HTH_MARR_2"/>
    <property type="match status" value="1"/>
</dbReference>
<dbReference type="Proteomes" id="UP000319004">
    <property type="component" value="Chromosome"/>
</dbReference>
<dbReference type="SMART" id="SM00347">
    <property type="entry name" value="HTH_MARR"/>
    <property type="match status" value="1"/>
</dbReference>
<dbReference type="InterPro" id="IPR036390">
    <property type="entry name" value="WH_DNA-bd_sf"/>
</dbReference>
<dbReference type="KEGG" id="snep:Enr13x_16500"/>
<dbReference type="EMBL" id="CP037423">
    <property type="protein sequence ID" value="QDV41807.1"/>
    <property type="molecule type" value="Genomic_DNA"/>
</dbReference>
<dbReference type="GO" id="GO:0003700">
    <property type="term" value="F:DNA-binding transcription factor activity"/>
    <property type="evidence" value="ECO:0007669"/>
    <property type="project" value="InterPro"/>
</dbReference>
<proteinExistence type="predicted"/>
<dbReference type="PANTHER" id="PTHR33164:SF101">
    <property type="entry name" value="TRANSCRIPTIONAL REPRESSOR MPRA"/>
    <property type="match status" value="1"/>
</dbReference>
<gene>
    <name evidence="2" type="primary">mgrA_1</name>
    <name evidence="2" type="ORF">Enr13x_16500</name>
</gene>
<dbReference type="SUPFAM" id="SSF46785">
    <property type="entry name" value="Winged helix' DNA-binding domain"/>
    <property type="match status" value="1"/>
</dbReference>
<dbReference type="PRINTS" id="PR00598">
    <property type="entry name" value="HTHMARR"/>
</dbReference>
<dbReference type="Gene3D" id="1.10.10.10">
    <property type="entry name" value="Winged helix-like DNA-binding domain superfamily/Winged helix DNA-binding domain"/>
    <property type="match status" value="1"/>
</dbReference>
<dbReference type="RefSeq" id="WP_145385496.1">
    <property type="nucleotide sequence ID" value="NZ_CP037423.1"/>
</dbReference>
<reference evidence="2 3" key="1">
    <citation type="submission" date="2019-03" db="EMBL/GenBank/DDBJ databases">
        <title>Deep-cultivation of Planctomycetes and their phenomic and genomic characterization uncovers novel biology.</title>
        <authorList>
            <person name="Wiegand S."/>
            <person name="Jogler M."/>
            <person name="Boedeker C."/>
            <person name="Pinto D."/>
            <person name="Vollmers J."/>
            <person name="Rivas-Marin E."/>
            <person name="Kohn T."/>
            <person name="Peeters S.H."/>
            <person name="Heuer A."/>
            <person name="Rast P."/>
            <person name="Oberbeckmann S."/>
            <person name="Bunk B."/>
            <person name="Jeske O."/>
            <person name="Meyerdierks A."/>
            <person name="Storesund J.E."/>
            <person name="Kallscheuer N."/>
            <person name="Luecker S."/>
            <person name="Lage O.M."/>
            <person name="Pohl T."/>
            <person name="Merkel B.J."/>
            <person name="Hornburger P."/>
            <person name="Mueller R.-W."/>
            <person name="Bruemmer F."/>
            <person name="Labrenz M."/>
            <person name="Spormann A.M."/>
            <person name="Op den Camp H."/>
            <person name="Overmann J."/>
            <person name="Amann R."/>
            <person name="Jetten M.S.M."/>
            <person name="Mascher T."/>
            <person name="Medema M.H."/>
            <person name="Devos D.P."/>
            <person name="Kaster A.-K."/>
            <person name="Ovreas L."/>
            <person name="Rohde M."/>
            <person name="Galperin M.Y."/>
            <person name="Jogler C."/>
        </authorList>
    </citation>
    <scope>NUCLEOTIDE SEQUENCE [LARGE SCALE GENOMIC DNA]</scope>
    <source>
        <strain evidence="2 3">Enr13</strain>
    </source>
</reference>
<evidence type="ECO:0000313" key="3">
    <source>
        <dbReference type="Proteomes" id="UP000319004"/>
    </source>
</evidence>
<evidence type="ECO:0000313" key="2">
    <source>
        <dbReference type="EMBL" id="QDV41807.1"/>
    </source>
</evidence>
<feature type="domain" description="HTH marR-type" evidence="1">
    <location>
        <begin position="25"/>
        <end position="158"/>
    </location>
</feature>
<dbReference type="OrthoDB" id="9799747at2"/>
<evidence type="ECO:0000259" key="1">
    <source>
        <dbReference type="PROSITE" id="PS50995"/>
    </source>
</evidence>
<dbReference type="GO" id="GO:0006950">
    <property type="term" value="P:response to stress"/>
    <property type="evidence" value="ECO:0007669"/>
    <property type="project" value="TreeGrafter"/>
</dbReference>
<dbReference type="InterPro" id="IPR039422">
    <property type="entry name" value="MarR/SlyA-like"/>
</dbReference>